<dbReference type="GO" id="GO:0008236">
    <property type="term" value="F:serine-type peptidase activity"/>
    <property type="evidence" value="ECO:0007669"/>
    <property type="project" value="UniProtKB-KW"/>
</dbReference>
<keyword evidence="3" id="KW-0378">Hydrolase</keyword>
<dbReference type="Proteomes" id="UP000198538">
    <property type="component" value="Unassembled WGS sequence"/>
</dbReference>
<dbReference type="Gene3D" id="3.40.50.880">
    <property type="match status" value="1"/>
</dbReference>
<evidence type="ECO:0000256" key="1">
    <source>
        <dbReference type="ARBA" id="ARBA00006534"/>
    </source>
</evidence>
<evidence type="ECO:0000256" key="3">
    <source>
        <dbReference type="ARBA" id="ARBA00022801"/>
    </source>
</evidence>
<evidence type="ECO:0000256" key="2">
    <source>
        <dbReference type="ARBA" id="ARBA00022670"/>
    </source>
</evidence>
<evidence type="ECO:0000256" key="4">
    <source>
        <dbReference type="ARBA" id="ARBA00022825"/>
    </source>
</evidence>
<dbReference type="GO" id="GO:0006508">
    <property type="term" value="P:proteolysis"/>
    <property type="evidence" value="ECO:0007669"/>
    <property type="project" value="UniProtKB-KW"/>
</dbReference>
<keyword evidence="4" id="KW-0720">Serine protease</keyword>
<dbReference type="SUPFAM" id="SSF52317">
    <property type="entry name" value="Class I glutamine amidotransferase-like"/>
    <property type="match status" value="1"/>
</dbReference>
<accession>A0A1G5IUW2</accession>
<sequence length="216" mass="24539">MSSVLLTSCGFNTEDIKNQFLDFIDRDISQLKVAIITTASPMKENNRYALRAMQDFKDMGFHHIEFVDIEFDDPQVLVHRDVIYINGGNPYTLLYYAKKSGADAIIKTLASQNVIIVGVSAGALILGPNINIVGYFTPEMNTMDVTDFRALGVTDKLIFPHYDREDIFRDSTNRTIEERILEFESNENCKVTRLRDDEYISILNTVEIVNAEALKP</sequence>
<dbReference type="InterPro" id="IPR005320">
    <property type="entry name" value="Peptidase_S51"/>
</dbReference>
<gene>
    <name evidence="5" type="ORF">SAMN05720606_109193</name>
</gene>
<reference evidence="6" key="1">
    <citation type="submission" date="2016-10" db="EMBL/GenBank/DDBJ databases">
        <authorList>
            <person name="Varghese N."/>
            <person name="Submissions S."/>
        </authorList>
    </citation>
    <scope>NUCLEOTIDE SEQUENCE [LARGE SCALE GENOMIC DNA]</scope>
    <source>
        <strain evidence="6">BL9</strain>
    </source>
</reference>
<protein>
    <submittedName>
        <fullName evidence="5">Dipeptidase E</fullName>
    </submittedName>
</protein>
<proteinExistence type="inferred from homology"/>
<dbReference type="PANTHER" id="PTHR20842:SF0">
    <property type="entry name" value="ALPHA-ASPARTYL DIPEPTIDASE"/>
    <property type="match status" value="1"/>
</dbReference>
<dbReference type="RefSeq" id="WP_090920982.1">
    <property type="nucleotide sequence ID" value="NZ_FMVM01000009.1"/>
</dbReference>
<dbReference type="PANTHER" id="PTHR20842">
    <property type="entry name" value="PROTEASE S51 ALPHA-ASPARTYL DIPEPTIDASE"/>
    <property type="match status" value="1"/>
</dbReference>
<evidence type="ECO:0000313" key="5">
    <source>
        <dbReference type="EMBL" id="SCY79846.1"/>
    </source>
</evidence>
<organism evidence="5 6">
    <name type="scientific">Paenibacillus polysaccharolyticus</name>
    <dbReference type="NCBI Taxonomy" id="582692"/>
    <lineage>
        <taxon>Bacteria</taxon>
        <taxon>Bacillati</taxon>
        <taxon>Bacillota</taxon>
        <taxon>Bacilli</taxon>
        <taxon>Bacillales</taxon>
        <taxon>Paenibacillaceae</taxon>
        <taxon>Paenibacillus</taxon>
    </lineage>
</organism>
<dbReference type="STRING" id="582692.SAMN05720606_109193"/>
<dbReference type="Pfam" id="PF03575">
    <property type="entry name" value="Peptidase_S51"/>
    <property type="match status" value="1"/>
</dbReference>
<dbReference type="AlphaFoldDB" id="A0A1G5IUW2"/>
<name>A0A1G5IUW2_9BACL</name>
<keyword evidence="2" id="KW-0645">Protease</keyword>
<dbReference type="EMBL" id="FMVM01000009">
    <property type="protein sequence ID" value="SCY79846.1"/>
    <property type="molecule type" value="Genomic_DNA"/>
</dbReference>
<keyword evidence="6" id="KW-1185">Reference proteome</keyword>
<dbReference type="InterPro" id="IPR029062">
    <property type="entry name" value="Class_I_gatase-like"/>
</dbReference>
<evidence type="ECO:0000313" key="6">
    <source>
        <dbReference type="Proteomes" id="UP000198538"/>
    </source>
</evidence>
<comment type="similarity">
    <text evidence="1">Belongs to the peptidase S51 family.</text>
</comment>